<dbReference type="Pfam" id="PF01618">
    <property type="entry name" value="MotA_ExbB"/>
    <property type="match status" value="1"/>
</dbReference>
<evidence type="ECO:0000256" key="1">
    <source>
        <dbReference type="ARBA" id="ARBA00004651"/>
    </source>
</evidence>
<dbReference type="Proteomes" id="UP000031184">
    <property type="component" value="Unassembled WGS sequence"/>
</dbReference>
<dbReference type="PANTHER" id="PTHR30625:SF11">
    <property type="entry name" value="MOTA_TOLQ_EXBB PROTON CHANNEL DOMAIN-CONTAINING PROTEIN"/>
    <property type="match status" value="1"/>
</dbReference>
<dbReference type="PATRIC" id="fig|1226633.4.peg.1266"/>
<keyword evidence="4" id="KW-1133">Transmembrane helix</keyword>
<comment type="subcellular location">
    <subcellularLocation>
        <location evidence="1">Cell membrane</location>
        <topology evidence="1">Multi-pass membrane protein</topology>
    </subcellularLocation>
    <subcellularLocation>
        <location evidence="6">Membrane</location>
        <topology evidence="6">Multi-pass membrane protein</topology>
    </subcellularLocation>
</comment>
<evidence type="ECO:0000256" key="3">
    <source>
        <dbReference type="ARBA" id="ARBA00022692"/>
    </source>
</evidence>
<dbReference type="EMBL" id="AUZI01000016">
    <property type="protein sequence ID" value="KID49038.1"/>
    <property type="molecule type" value="Genomic_DNA"/>
</dbReference>
<evidence type="ECO:0000256" key="2">
    <source>
        <dbReference type="ARBA" id="ARBA00022475"/>
    </source>
</evidence>
<dbReference type="InterPro" id="IPR050790">
    <property type="entry name" value="ExbB/TolQ_transport"/>
</dbReference>
<name>A0A017H5Z4_9FUSO</name>
<protein>
    <submittedName>
        <fullName evidence="8">Biopolymer transporter ExbB</fullName>
    </submittedName>
</protein>
<keyword evidence="6" id="KW-0813">Transport</keyword>
<keyword evidence="5" id="KW-0472">Membrane</keyword>
<proteinExistence type="inferred from homology"/>
<feature type="domain" description="MotA/TolQ/ExbB proton channel" evidence="7">
    <location>
        <begin position="78"/>
        <end position="189"/>
    </location>
</feature>
<evidence type="ECO:0000256" key="6">
    <source>
        <dbReference type="RuleBase" id="RU004057"/>
    </source>
</evidence>
<dbReference type="PANTHER" id="PTHR30625">
    <property type="entry name" value="PROTEIN TOLQ"/>
    <property type="match status" value="1"/>
</dbReference>
<dbReference type="GO" id="GO:0005886">
    <property type="term" value="C:plasma membrane"/>
    <property type="evidence" value="ECO:0007669"/>
    <property type="project" value="UniProtKB-SubCell"/>
</dbReference>
<evidence type="ECO:0000313" key="8">
    <source>
        <dbReference type="EMBL" id="KID49038.1"/>
    </source>
</evidence>
<dbReference type="GO" id="GO:0017038">
    <property type="term" value="P:protein import"/>
    <property type="evidence" value="ECO:0007669"/>
    <property type="project" value="TreeGrafter"/>
</dbReference>
<evidence type="ECO:0000256" key="5">
    <source>
        <dbReference type="ARBA" id="ARBA00023136"/>
    </source>
</evidence>
<accession>A0A017H5Z4</accession>
<comment type="similarity">
    <text evidence="6">Belongs to the exbB/tolQ family.</text>
</comment>
<keyword evidence="2" id="KW-1003">Cell membrane</keyword>
<dbReference type="AlphaFoldDB" id="A0A017H5Z4"/>
<dbReference type="OrthoDB" id="4045at2"/>
<dbReference type="RefSeq" id="WP_005954975.1">
    <property type="nucleotide sequence ID" value="NZ_AOJP01000003.1"/>
</dbReference>
<sequence>MAYYFKVGGPILWVLFFMSIGALAIILERVVFFTRTEKKVDIDFKKNINDLISQGKVEEAIQLCESKKGSVAGSIRTFLKRAKKGQDVQDYESIIKEIMLESMTPLDRGLSSLEAIGSLAPMCGLLGTVTGMIKAFINISKMGAGDPTIVADGISEALVTTAAGLYVAIPVIAAYNIFSKIAARREDEVDKIVANIINIFRR</sequence>
<keyword evidence="6" id="KW-0653">Protein transport</keyword>
<keyword evidence="3" id="KW-0812">Transmembrane</keyword>
<gene>
    <name evidence="8" type="ORF">C095_06285</name>
</gene>
<dbReference type="InterPro" id="IPR002898">
    <property type="entry name" value="MotA_ExbB_proton_chnl"/>
</dbReference>
<organism evidence="8 9">
    <name type="scientific">Fusobacterium necrophorum subsp. funduliforme B35</name>
    <dbReference type="NCBI Taxonomy" id="1226633"/>
    <lineage>
        <taxon>Bacteria</taxon>
        <taxon>Fusobacteriati</taxon>
        <taxon>Fusobacteriota</taxon>
        <taxon>Fusobacteriia</taxon>
        <taxon>Fusobacteriales</taxon>
        <taxon>Fusobacteriaceae</taxon>
        <taxon>Fusobacterium</taxon>
    </lineage>
</organism>
<reference evidence="8 9" key="1">
    <citation type="submission" date="2013-08" db="EMBL/GenBank/DDBJ databases">
        <title>An opportunistic ruminal bacterium that causes liver abscesses in cattle.</title>
        <authorList>
            <person name="Benahmed F.H."/>
            <person name="Rasmussen M."/>
            <person name="Harbottle H."/>
            <person name="Soppet D."/>
            <person name="Nagaraja T.G."/>
            <person name="Davidson M."/>
        </authorList>
    </citation>
    <scope>NUCLEOTIDE SEQUENCE [LARGE SCALE GENOMIC DNA]</scope>
    <source>
        <strain evidence="8 9">B35</strain>
    </source>
</reference>
<evidence type="ECO:0000256" key="4">
    <source>
        <dbReference type="ARBA" id="ARBA00022989"/>
    </source>
</evidence>
<comment type="caution">
    <text evidence="8">The sequence shown here is derived from an EMBL/GenBank/DDBJ whole genome shotgun (WGS) entry which is preliminary data.</text>
</comment>
<evidence type="ECO:0000313" key="9">
    <source>
        <dbReference type="Proteomes" id="UP000031184"/>
    </source>
</evidence>
<evidence type="ECO:0000259" key="7">
    <source>
        <dbReference type="Pfam" id="PF01618"/>
    </source>
</evidence>